<proteinExistence type="predicted"/>
<protein>
    <recommendedName>
        <fullName evidence="2">MD-2-related lipid-recognition domain-containing protein</fullName>
    </recommendedName>
</protein>
<dbReference type="InParanoid" id="A0A1X7UVY9"/>
<evidence type="ECO:0000259" key="2">
    <source>
        <dbReference type="SMART" id="SM00737"/>
    </source>
</evidence>
<dbReference type="AlphaFoldDB" id="A0A1X7UVY9"/>
<dbReference type="SMART" id="SM00737">
    <property type="entry name" value="ML"/>
    <property type="match status" value="1"/>
</dbReference>
<keyword evidence="1" id="KW-0732">Signal</keyword>
<dbReference type="SUPFAM" id="SSF81296">
    <property type="entry name" value="E set domains"/>
    <property type="match status" value="1"/>
</dbReference>
<dbReference type="Pfam" id="PF02221">
    <property type="entry name" value="E1_DerP2_DerF2"/>
    <property type="match status" value="1"/>
</dbReference>
<dbReference type="InterPro" id="IPR014756">
    <property type="entry name" value="Ig_E-set"/>
</dbReference>
<reference evidence="3" key="1">
    <citation type="submission" date="2017-05" db="UniProtKB">
        <authorList>
            <consortium name="EnsemblMetazoa"/>
        </authorList>
    </citation>
    <scope>IDENTIFICATION</scope>
</reference>
<feature type="signal peptide" evidence="1">
    <location>
        <begin position="1"/>
        <end position="19"/>
    </location>
</feature>
<evidence type="ECO:0000256" key="1">
    <source>
        <dbReference type="SAM" id="SignalP"/>
    </source>
</evidence>
<name>A0A1X7UVY9_AMPQE</name>
<organism evidence="3">
    <name type="scientific">Amphimedon queenslandica</name>
    <name type="common">Sponge</name>
    <dbReference type="NCBI Taxonomy" id="400682"/>
    <lineage>
        <taxon>Eukaryota</taxon>
        <taxon>Metazoa</taxon>
        <taxon>Porifera</taxon>
        <taxon>Demospongiae</taxon>
        <taxon>Heteroscleromorpha</taxon>
        <taxon>Haplosclerida</taxon>
        <taxon>Niphatidae</taxon>
        <taxon>Amphimedon</taxon>
    </lineage>
</organism>
<dbReference type="EnsemblMetazoa" id="Aqu2.1.31943_001">
    <property type="protein sequence ID" value="Aqu2.1.31943_001"/>
    <property type="gene ID" value="Aqu2.1.31943"/>
</dbReference>
<dbReference type="Gene3D" id="2.60.40.770">
    <property type="match status" value="1"/>
</dbReference>
<accession>A0A1X7UVY9</accession>
<feature type="domain" description="MD-2-related lipid-recognition" evidence="2">
    <location>
        <begin position="20"/>
        <end position="147"/>
    </location>
</feature>
<sequence>MILKIICLFLYCLFSLGFAWSNCGSDGLKITSVFMKHCHNSPSPIKPDMCWPKKNANNTLFVVFTPYKNYTNLTVSVHTDLGVKFPLFDNGLVTCSRKPCSLIEGVAVKTHFSFMLNEKLPDSRPVKTYWYFMDDKEAIAGCFQITFMISE</sequence>
<dbReference type="InterPro" id="IPR003172">
    <property type="entry name" value="ML_dom"/>
</dbReference>
<evidence type="ECO:0000313" key="3">
    <source>
        <dbReference type="EnsemblMetazoa" id="Aqu2.1.31943_001"/>
    </source>
</evidence>
<feature type="chain" id="PRO_5013050133" description="MD-2-related lipid-recognition domain-containing protein" evidence="1">
    <location>
        <begin position="20"/>
        <end position="151"/>
    </location>
</feature>